<dbReference type="Gene3D" id="3.40.50.11210">
    <property type="entry name" value="Rap/Ran-GAP"/>
    <property type="match status" value="1"/>
</dbReference>
<comment type="caution">
    <text evidence="3">The sequence shown here is derived from an EMBL/GenBank/DDBJ whole genome shotgun (WGS) entry which is preliminary data.</text>
</comment>
<accession>A0A9W8EAZ6</accession>
<feature type="compositionally biased region" description="Basic and acidic residues" evidence="1">
    <location>
        <begin position="1276"/>
        <end position="1287"/>
    </location>
</feature>
<dbReference type="Pfam" id="PF20412">
    <property type="entry name" value="RALGAPB_N"/>
    <property type="match status" value="1"/>
</dbReference>
<protein>
    <recommendedName>
        <fullName evidence="2">Ral GTPase-activating protein subunit alpha/beta N-terminal domain-containing protein</fullName>
    </recommendedName>
</protein>
<feature type="compositionally biased region" description="Polar residues" evidence="1">
    <location>
        <begin position="1187"/>
        <end position="1206"/>
    </location>
</feature>
<evidence type="ECO:0000313" key="3">
    <source>
        <dbReference type="EMBL" id="KAJ1984308.1"/>
    </source>
</evidence>
<feature type="compositionally biased region" description="Low complexity" evidence="1">
    <location>
        <begin position="138"/>
        <end position="147"/>
    </location>
</feature>
<dbReference type="EMBL" id="JANBQB010000023">
    <property type="protein sequence ID" value="KAJ1984308.1"/>
    <property type="molecule type" value="Genomic_DNA"/>
</dbReference>
<dbReference type="InterPro" id="IPR046859">
    <property type="entry name" value="RGPA/RALGAPB_N"/>
</dbReference>
<evidence type="ECO:0000259" key="2">
    <source>
        <dbReference type="Pfam" id="PF20412"/>
    </source>
</evidence>
<dbReference type="SUPFAM" id="SSF111347">
    <property type="entry name" value="Rap/Ran-GAP"/>
    <property type="match status" value="1"/>
</dbReference>
<name>A0A9W8EAZ6_9FUNG</name>
<feature type="region of interest" description="Disordered" evidence="1">
    <location>
        <begin position="1182"/>
        <end position="1211"/>
    </location>
</feature>
<dbReference type="Proteomes" id="UP001151582">
    <property type="component" value="Unassembled WGS sequence"/>
</dbReference>
<dbReference type="InterPro" id="IPR039930">
    <property type="entry name" value="RALGAPB"/>
</dbReference>
<proteinExistence type="predicted"/>
<feature type="compositionally biased region" description="Polar residues" evidence="1">
    <location>
        <begin position="939"/>
        <end position="955"/>
    </location>
</feature>
<dbReference type="GO" id="GO:0005096">
    <property type="term" value="F:GTPase activator activity"/>
    <property type="evidence" value="ECO:0007669"/>
    <property type="project" value="InterPro"/>
</dbReference>
<dbReference type="OrthoDB" id="1749473at2759"/>
<evidence type="ECO:0000313" key="4">
    <source>
        <dbReference type="Proteomes" id="UP001151582"/>
    </source>
</evidence>
<dbReference type="PANTHER" id="PTHR21344">
    <property type="entry name" value="RAL GTPASE-ACTIVATING PROTEIN SUBUNIT BETA"/>
    <property type="match status" value="1"/>
</dbReference>
<feature type="region of interest" description="Disordered" evidence="1">
    <location>
        <begin position="939"/>
        <end position="982"/>
    </location>
</feature>
<evidence type="ECO:0000256" key="1">
    <source>
        <dbReference type="SAM" id="MobiDB-lite"/>
    </source>
</evidence>
<sequence length="1418" mass="159245">MYLEWIKKLRFLNLPEESDLLTTFPVTTRKAFVKEVVNVVTDAESGPNLLPTFAHVWWVMVILGQAFELPLEDLSITDSVINIYQQWLLEPKTRPLAFRAASHPHEEQRLFQKIFLHMSMIFEQPISTTHFDSPPVSPTNTTSPTASGQFLSPPTSRRHHHYNQSQNRHTNITLVPGKIRESTAHNDYLELCKHVLQVVTMAGRTVLTEMWLRSKMVDHETWDMLDDCIQRWNHHIDVVQQWSAVMYGLTNRMLRLIYHGNPSVGSERVGMAFKGLHIKLDLPDEYIRFAWERVVKQDVTPLQLSPKSFMALMTGVASTVDLVLGVGRLPPHGSQTSPLMAPVYPPSVNELLDTFGAYFFNGACIGLGQTHINGCAVHQYWEGRAKAYSVLCRIFTMANPRYPKPHQDHLVRFYSLLRQGLANDECLQAILLTGHCLLTADLDGIRMLIPDIIAAMKRVLPTLASNFRLMPSVPVNKLRYAALRTMANLQSIPAFLAPVPIDCHDETLLTELLPKGPLKDRIPRSQGSQFPGSTQHSPGFHRASGMLPIAEPRPTSKEDLLELTVMWVRKLYGEQTHAYGRAFGALKVPVIELLLTSIIYETDSANFAYLFQLVVVFVLQDVTITPGIVGLVADFLRLAVLTVNASPGVVLKALDTLVRLAELLPQTCPCDAVMSSLVHTYCDIMERLIAASPPTFTDVELIIKTLECIQTWTTAGNWAVRDRPLLDRLSMLLQRALNWSPDHINTNRDASPLVPSGGPMDSFKEIRSTDSSTSSQMATFFTSYSFAKASMPFATQHKQPSPALTPSRYVRVMAVDTISRLVSHITSVNVHARPGRKRLEWSDTDIIKDRVLTPSLNLNSDYFDEPQPTDANTSQLPRAYFYHVDDTIVGLLELPITEDEQIIHDHGHSNHVKGPALIATCRTTSEKMSWRQISVSNMPFDQDSEASQTTPNASRSNDKVASHSPTTPFDKDEPLQYKSPLDMDNGSNVASIAASLPELTSPLRLDIELLESDVPLMRTIKQWLDTTPTDSISRGFKFTANSEQPLATMRAPSLARIVMAQFGYVSDYLIPYAIPLTLSQSLLSDLQRLDSLTDQTKVSASVLYVASEESHWSDIASPWTPVSSRFVRFWQSLGTCTTLANYHGYKGQLAALTINHAIVFQDPQQEHIYFIPQLAQYCQPSHHPKLSGSTQRPSCQDPVQGTSSSDPAAEQLPKTSVDDYVLFDKAIKRDFVSILWVDQPLVFPERDLVTRIVNQHHVCQRDLKKNSQASKSHMANNEECHGDRNAKTNDPSLLGGQPSVRFTNADGSLEGAAHSREPSSETPTTRPFHSSWLPILFYLVVAPVPQTNAHMVKVTAVIVNPDQTNPKMYQWVNDLERQFEFLRHGVIISHSMLGRWLRWVLVDIEHACRLLRDGYRHS</sequence>
<feature type="region of interest" description="Disordered" evidence="1">
    <location>
        <begin position="131"/>
        <end position="173"/>
    </location>
</feature>
<reference evidence="3" key="1">
    <citation type="submission" date="2022-07" db="EMBL/GenBank/DDBJ databases">
        <title>Phylogenomic reconstructions and comparative analyses of Kickxellomycotina fungi.</title>
        <authorList>
            <person name="Reynolds N.K."/>
            <person name="Stajich J.E."/>
            <person name="Barry K."/>
            <person name="Grigoriev I.V."/>
            <person name="Crous P."/>
            <person name="Smith M.E."/>
        </authorList>
    </citation>
    <scope>NUCLEOTIDE SEQUENCE</scope>
    <source>
        <strain evidence="3">RSA 567</strain>
    </source>
</reference>
<dbReference type="GO" id="GO:0051056">
    <property type="term" value="P:regulation of small GTPase mediated signal transduction"/>
    <property type="evidence" value="ECO:0007669"/>
    <property type="project" value="InterPro"/>
</dbReference>
<feature type="region of interest" description="Disordered" evidence="1">
    <location>
        <begin position="1263"/>
        <end position="1325"/>
    </location>
</feature>
<gene>
    <name evidence="3" type="ORF">H4R34_000732</name>
</gene>
<keyword evidence="4" id="KW-1185">Reference proteome</keyword>
<dbReference type="InterPro" id="IPR035974">
    <property type="entry name" value="Rap/Ran-GAP_sf"/>
</dbReference>
<dbReference type="PANTHER" id="PTHR21344:SF1">
    <property type="entry name" value="RAL GTPASE-ACTIVATING PROTEIN SUBUNIT BETA"/>
    <property type="match status" value="1"/>
</dbReference>
<feature type="compositionally biased region" description="Polar residues" evidence="1">
    <location>
        <begin position="163"/>
        <end position="173"/>
    </location>
</feature>
<feature type="compositionally biased region" description="Polar residues" evidence="1">
    <location>
        <begin position="1266"/>
        <end position="1275"/>
    </location>
</feature>
<feature type="domain" description="Ral GTPase-activating protein subunit alpha/beta N-terminal" evidence="2">
    <location>
        <begin position="206"/>
        <end position="259"/>
    </location>
</feature>
<organism evidence="3 4">
    <name type="scientific">Dimargaris verticillata</name>
    <dbReference type="NCBI Taxonomy" id="2761393"/>
    <lineage>
        <taxon>Eukaryota</taxon>
        <taxon>Fungi</taxon>
        <taxon>Fungi incertae sedis</taxon>
        <taxon>Zoopagomycota</taxon>
        <taxon>Kickxellomycotina</taxon>
        <taxon>Dimargaritomycetes</taxon>
        <taxon>Dimargaritales</taxon>
        <taxon>Dimargaritaceae</taxon>
        <taxon>Dimargaris</taxon>
    </lineage>
</organism>